<evidence type="ECO:0000313" key="15">
    <source>
        <dbReference type="EMBL" id="OGE65608.1"/>
    </source>
</evidence>
<feature type="domain" description="RNA polymerase Rpb2" evidence="13">
    <location>
        <begin position="396"/>
        <end position="464"/>
    </location>
</feature>
<evidence type="ECO:0000313" key="16">
    <source>
        <dbReference type="Proteomes" id="UP000178017"/>
    </source>
</evidence>
<dbReference type="Gene3D" id="2.40.270.10">
    <property type="entry name" value="DNA-directed RNA polymerase, subunit 2, domain 6"/>
    <property type="match status" value="2"/>
</dbReference>
<dbReference type="InterPro" id="IPR037033">
    <property type="entry name" value="DNA-dir_RNAP_su2_hyb_sf"/>
</dbReference>
<evidence type="ECO:0000256" key="1">
    <source>
        <dbReference type="ARBA" id="ARBA00022478"/>
    </source>
</evidence>
<reference evidence="15 16" key="1">
    <citation type="journal article" date="2016" name="Nat. Commun.">
        <title>Thousands of microbial genomes shed light on interconnected biogeochemical processes in an aquifer system.</title>
        <authorList>
            <person name="Anantharaman K."/>
            <person name="Brown C.T."/>
            <person name="Hug L.A."/>
            <person name="Sharon I."/>
            <person name="Castelle C.J."/>
            <person name="Probst A.J."/>
            <person name="Thomas B.C."/>
            <person name="Singh A."/>
            <person name="Wilkins M.J."/>
            <person name="Karaoz U."/>
            <person name="Brodie E.L."/>
            <person name="Williams K.H."/>
            <person name="Hubbard S.S."/>
            <person name="Banfield J.F."/>
        </authorList>
    </citation>
    <scope>NUCLEOTIDE SEQUENCE [LARGE SCALE GENOMIC DNA]</scope>
</reference>
<evidence type="ECO:0000256" key="2">
    <source>
        <dbReference type="ARBA" id="ARBA00022679"/>
    </source>
</evidence>
<evidence type="ECO:0000259" key="14">
    <source>
        <dbReference type="Pfam" id="PF10385"/>
    </source>
</evidence>
<dbReference type="GO" id="GO:0003677">
    <property type="term" value="F:DNA binding"/>
    <property type="evidence" value="ECO:0007669"/>
    <property type="project" value="UniProtKB-UniRule"/>
</dbReference>
<dbReference type="EC" id="2.7.7.6" evidence="6 8"/>
<proteinExistence type="inferred from homology"/>
<comment type="subunit">
    <text evidence="6 8">The RNAP catalytic core consists of 2 alpha, 1 beta, 1 beta' and 1 omega subunit. When a sigma factor is associated with the core the holoenzyme is formed, which can initiate transcription.</text>
</comment>
<feature type="domain" description="RNA polymerase Rpb2" evidence="10">
    <location>
        <begin position="991"/>
        <end position="1065"/>
    </location>
</feature>
<dbReference type="InterPro" id="IPR007645">
    <property type="entry name" value="RNA_pol_Rpb2_3"/>
</dbReference>
<dbReference type="PANTHER" id="PTHR20856">
    <property type="entry name" value="DNA-DIRECTED RNA POLYMERASE I SUBUNIT 2"/>
    <property type="match status" value="1"/>
</dbReference>
<comment type="caution">
    <text evidence="15">The sequence shown here is derived from an EMBL/GenBank/DDBJ whole genome shotgun (WGS) entry which is preliminary data.</text>
</comment>
<dbReference type="InterPro" id="IPR007121">
    <property type="entry name" value="RNA_pol_bsu_CS"/>
</dbReference>
<dbReference type="PROSITE" id="PS01166">
    <property type="entry name" value="RNA_POL_BETA"/>
    <property type="match status" value="1"/>
</dbReference>
<dbReference type="EMBL" id="MFDO01000015">
    <property type="protein sequence ID" value="OGE65608.1"/>
    <property type="molecule type" value="Genomic_DNA"/>
</dbReference>
<dbReference type="Gene3D" id="3.90.1100.10">
    <property type="match status" value="1"/>
</dbReference>
<dbReference type="InterPro" id="IPR010243">
    <property type="entry name" value="RNA_pol_bsu_bac"/>
</dbReference>
<dbReference type="Gene3D" id="3.90.1800.10">
    <property type="entry name" value="RNA polymerase alpha subunit dimerisation domain"/>
    <property type="match status" value="1"/>
</dbReference>
<evidence type="ECO:0000256" key="5">
    <source>
        <dbReference type="ARBA" id="ARBA00048552"/>
    </source>
</evidence>
<dbReference type="NCBIfam" id="NF001616">
    <property type="entry name" value="PRK00405.1"/>
    <property type="match status" value="1"/>
</dbReference>
<evidence type="ECO:0000259" key="11">
    <source>
        <dbReference type="Pfam" id="PF04561"/>
    </source>
</evidence>
<organism evidence="15 16">
    <name type="scientific">Candidatus Daviesbacteria bacterium RIFCSPLOWO2_01_FULL_40_24</name>
    <dbReference type="NCBI Taxonomy" id="1797787"/>
    <lineage>
        <taxon>Bacteria</taxon>
        <taxon>Candidatus Daviesiibacteriota</taxon>
    </lineage>
</organism>
<keyword evidence="2 6" id="KW-0808">Transferase</keyword>
<dbReference type="Gene3D" id="2.30.150.10">
    <property type="entry name" value="DNA-directed RNA polymerase, beta subunit, external 1 domain"/>
    <property type="match status" value="1"/>
</dbReference>
<dbReference type="CDD" id="cd00653">
    <property type="entry name" value="RNA_pol_B_RPB2"/>
    <property type="match status" value="1"/>
</dbReference>
<keyword evidence="4 6" id="KW-0804">Transcription</keyword>
<dbReference type="InterPro" id="IPR037034">
    <property type="entry name" value="RNA_pol_Rpb2_2_sf"/>
</dbReference>
<gene>
    <name evidence="6" type="primary">rpoB</name>
    <name evidence="15" type="ORF">A3B49_02880</name>
</gene>
<dbReference type="InterPro" id="IPR007642">
    <property type="entry name" value="RNA_pol_Rpb2_2"/>
</dbReference>
<keyword evidence="3 6" id="KW-0548">Nucleotidyltransferase</keyword>
<feature type="domain" description="DNA-directed RNA polymerase subunit 2 hybrid-binding" evidence="9">
    <location>
        <begin position="607"/>
        <end position="989"/>
    </location>
</feature>
<keyword evidence="1 6" id="KW-0240">DNA-directed RNA polymerase</keyword>
<evidence type="ECO:0000256" key="3">
    <source>
        <dbReference type="ARBA" id="ARBA00022695"/>
    </source>
</evidence>
<feature type="domain" description="DNA-directed RNA polymerase beta subunit external 1" evidence="14">
    <location>
        <begin position="474"/>
        <end position="543"/>
    </location>
</feature>
<dbReference type="HAMAP" id="MF_01321">
    <property type="entry name" value="RNApol_bact_RpoB"/>
    <property type="match status" value="1"/>
</dbReference>
<dbReference type="Pfam" id="PF10385">
    <property type="entry name" value="RNA_pol_Rpb2_45"/>
    <property type="match status" value="1"/>
</dbReference>
<dbReference type="InterPro" id="IPR042107">
    <property type="entry name" value="DNA-dir_RNA_pol_bsu_ext_1_sf"/>
</dbReference>
<dbReference type="Proteomes" id="UP000178017">
    <property type="component" value="Unassembled WGS sequence"/>
</dbReference>
<dbReference type="AlphaFoldDB" id="A0A1F5MJT1"/>
<feature type="domain" description="RNA polymerase beta subunit protrusion" evidence="12">
    <location>
        <begin position="36"/>
        <end position="381"/>
    </location>
</feature>
<protein>
    <recommendedName>
        <fullName evidence="6 8">DNA-directed RNA polymerase subunit beta</fullName>
        <shortName evidence="6">RNAP subunit beta</shortName>
        <ecNumber evidence="6 8">2.7.7.6</ecNumber>
    </recommendedName>
    <alternativeName>
        <fullName evidence="6">RNA polymerase subunit beta</fullName>
    </alternativeName>
    <alternativeName>
        <fullName evidence="6">Transcriptase subunit beta</fullName>
    </alternativeName>
</protein>
<dbReference type="InterPro" id="IPR019462">
    <property type="entry name" value="DNA-dir_RNA_pol_bsu_external_1"/>
</dbReference>
<accession>A0A1F5MJT1</accession>
<dbReference type="SUPFAM" id="SSF64484">
    <property type="entry name" value="beta and beta-prime subunits of DNA dependent RNA-polymerase"/>
    <property type="match status" value="1"/>
</dbReference>
<evidence type="ECO:0000259" key="10">
    <source>
        <dbReference type="Pfam" id="PF04560"/>
    </source>
</evidence>
<dbReference type="GO" id="GO:0000428">
    <property type="term" value="C:DNA-directed RNA polymerase complex"/>
    <property type="evidence" value="ECO:0007669"/>
    <property type="project" value="UniProtKB-KW"/>
</dbReference>
<dbReference type="Pfam" id="PF04565">
    <property type="entry name" value="RNA_pol_Rpb2_3"/>
    <property type="match status" value="1"/>
</dbReference>
<dbReference type="InterPro" id="IPR007641">
    <property type="entry name" value="RNA_pol_Rpb2_7"/>
</dbReference>
<comment type="function">
    <text evidence="6 8">DNA-dependent RNA polymerase catalyzes the transcription of DNA into RNA using the four ribonucleoside triphosphates as substrates.</text>
</comment>
<dbReference type="InterPro" id="IPR007120">
    <property type="entry name" value="DNA-dir_RNAP_su2_dom"/>
</dbReference>
<dbReference type="GO" id="GO:0006351">
    <property type="term" value="P:DNA-templated transcription"/>
    <property type="evidence" value="ECO:0007669"/>
    <property type="project" value="UniProtKB-UniRule"/>
</dbReference>
<dbReference type="Pfam" id="PF04563">
    <property type="entry name" value="RNA_pol_Rpb2_1"/>
    <property type="match status" value="1"/>
</dbReference>
<dbReference type="GO" id="GO:0032549">
    <property type="term" value="F:ribonucleoside binding"/>
    <property type="evidence" value="ECO:0007669"/>
    <property type="project" value="InterPro"/>
</dbReference>
<feature type="domain" description="RNA polymerase Rpb2" evidence="11">
    <location>
        <begin position="144"/>
        <end position="335"/>
    </location>
</feature>
<evidence type="ECO:0000259" key="13">
    <source>
        <dbReference type="Pfam" id="PF04565"/>
    </source>
</evidence>
<dbReference type="Pfam" id="PF04561">
    <property type="entry name" value="RNA_pol_Rpb2_2"/>
    <property type="match status" value="1"/>
</dbReference>
<sequence length="1134" mass="126188">MPETSAPHQTYGLRTYWGHRPDLANKSFDLTSLQRESYEWFTKEGIGEIIASINPVIDFTGKNWKLEFGEYVLGKSRFSPEKCVLKGVSYDAPLRVKVILNNLQTNEEYKQEVFLGDIPLMTSKGTFIINGIERVVVNQIVRAPGVFFSATADPITAKVLHSAELRPSHGSWLEFSVSRTGVLMVKIDRRRKFAATTFLRALGYSEDEVLRELFKDVDTSEDTKFMEITLDKDLTKNTDEALLEIFRKMRPGDPVVLESAKNLINGMFFNNRRYDLTRVGRYKINKKLNLDVPNTPENWILTKEDIVSTLKYLINLQNGAGKVDDIDHLANRRVRRVGELVAQNAFWVGLLRLERVIKERMSLLSADIEINPGSLVNARPIIAAVNEFFRSSQLSQILDQTNPLSEVDHLRRLTVTGQGGITRERASFSIRDINHSQYGRIDPIRSPEGQNIGLVTYLALYSKVDEYGFLQTPYKKVTLIGGRSKVTDEITYMTADDEEDYYITEATIPVDEDGFLTQKRVPVRFNGSFFESDADRVQLIDVAPQQVVGISASLIAFLAHDDANRALMGSHMQNQAVPLLIPDSPVVGTGMERVVADNMGRVIRAPFDGVVSYVDADKLTLSGKKEEATFEIKKFVNTPESTCYSQSPAAKIGQKVKTGDLLVDGTATDNGELALGQNLLIAYMNYEGLGYEDAIVISDRMVKQDTLTSIHIEEYISDVVETKLGPDELTRDIPNVSEEALGNLDEGGIIRVGANVGPNDILVGKVQPKGETELTAEERLLRAIFGEKAKEVRDTSLRMPHGERGIVTGIHVLSRAEGDELDAGTLKRIKVKVAQLRKVTVGDKLAGRHGNKGVISKIVAQEDMPHMEDGTPIDIIISPVTILSRMNLGQLLETHLGMAATKLDYKIAAPVFEKVPEDVVIEELKKANLPVSGKMKLVDGRTGEYFDQDITVGKSYFLKLIHMVEDKQHARSTGPYSMVTQQPLGGKAQMGGQRLGEMEVWALEAYGAAYILQEMLTTKSDDVVNRTRAYQAIIQGEDIPQPSVPESFKVLVKELQSLNINVRTINPKIETVEEAPVTEESEAAQKQIDQSVAELKEVLEVTETGTAEELESIPVVDLQEQMAQNLAVEEKGEE</sequence>
<dbReference type="InterPro" id="IPR015712">
    <property type="entry name" value="DNA-dir_RNA_pol_su2"/>
</dbReference>
<evidence type="ECO:0000256" key="7">
    <source>
        <dbReference type="RuleBase" id="RU000434"/>
    </source>
</evidence>
<dbReference type="Gene3D" id="2.40.50.150">
    <property type="match status" value="1"/>
</dbReference>
<dbReference type="Gene3D" id="3.90.1110.10">
    <property type="entry name" value="RNA polymerase Rpb2, domain 2"/>
    <property type="match status" value="1"/>
</dbReference>
<evidence type="ECO:0000256" key="6">
    <source>
        <dbReference type="HAMAP-Rule" id="MF_01321"/>
    </source>
</evidence>
<dbReference type="GO" id="GO:0003899">
    <property type="term" value="F:DNA-directed RNA polymerase activity"/>
    <property type="evidence" value="ECO:0007669"/>
    <property type="project" value="UniProtKB-UniRule"/>
</dbReference>
<name>A0A1F5MJT1_9BACT</name>
<comment type="similarity">
    <text evidence="6 7">Belongs to the RNA polymerase beta chain family.</text>
</comment>
<dbReference type="Gene3D" id="2.40.50.100">
    <property type="match status" value="1"/>
</dbReference>
<dbReference type="NCBIfam" id="TIGR02013">
    <property type="entry name" value="rpoB"/>
    <property type="match status" value="1"/>
</dbReference>
<comment type="catalytic activity">
    <reaction evidence="5 6 8">
        <text>RNA(n) + a ribonucleoside 5'-triphosphate = RNA(n+1) + diphosphate</text>
        <dbReference type="Rhea" id="RHEA:21248"/>
        <dbReference type="Rhea" id="RHEA-COMP:14527"/>
        <dbReference type="Rhea" id="RHEA-COMP:17342"/>
        <dbReference type="ChEBI" id="CHEBI:33019"/>
        <dbReference type="ChEBI" id="CHEBI:61557"/>
        <dbReference type="ChEBI" id="CHEBI:140395"/>
        <dbReference type="EC" id="2.7.7.6"/>
    </reaction>
</comment>
<evidence type="ECO:0000256" key="8">
    <source>
        <dbReference type="RuleBase" id="RU363031"/>
    </source>
</evidence>
<evidence type="ECO:0000259" key="12">
    <source>
        <dbReference type="Pfam" id="PF04563"/>
    </source>
</evidence>
<dbReference type="Pfam" id="PF00562">
    <property type="entry name" value="RNA_pol_Rpb2_6"/>
    <property type="match status" value="1"/>
</dbReference>
<dbReference type="InterPro" id="IPR014724">
    <property type="entry name" value="RNA_pol_RPB2_OB-fold"/>
</dbReference>
<evidence type="ECO:0000256" key="4">
    <source>
        <dbReference type="ARBA" id="ARBA00023163"/>
    </source>
</evidence>
<dbReference type="InterPro" id="IPR007644">
    <property type="entry name" value="RNA_pol_bsu_protrusion"/>
</dbReference>
<evidence type="ECO:0000259" key="9">
    <source>
        <dbReference type="Pfam" id="PF00562"/>
    </source>
</evidence>
<dbReference type="Pfam" id="PF04560">
    <property type="entry name" value="RNA_pol_Rpb2_7"/>
    <property type="match status" value="1"/>
</dbReference>